<evidence type="ECO:0008006" key="3">
    <source>
        <dbReference type="Google" id="ProtNLM"/>
    </source>
</evidence>
<sequence length="208" mass="21510">MKRFLLPLLAALTLGAGGAVTFGGLNVTPRGPQKLNLQTGATELPQGGTATDARTGLRLSAGRMELQPGERLTAREATVTTRQGGTLRAQSVAYDLRSGTVTASGGVTYTDARLRDLRADRLVLHVKTGFVSALGAVQSQTPPLSAAALAFDASTSQAVLAGPYRVSTGGLQAGPGGRLLLVFGGNRLLRVTPNPDAVTVTRFAPYLK</sequence>
<dbReference type="Proteomes" id="UP001064971">
    <property type="component" value="Chromosome"/>
</dbReference>
<evidence type="ECO:0000313" key="1">
    <source>
        <dbReference type="EMBL" id="BDP41422.1"/>
    </source>
</evidence>
<proteinExistence type="predicted"/>
<dbReference type="EMBL" id="AP026560">
    <property type="protein sequence ID" value="BDP41422.1"/>
    <property type="molecule type" value="Genomic_DNA"/>
</dbReference>
<evidence type="ECO:0000313" key="2">
    <source>
        <dbReference type="Proteomes" id="UP001064971"/>
    </source>
</evidence>
<protein>
    <recommendedName>
        <fullName evidence="3">Organic solvent tolerance-like N-terminal domain-containing protein</fullName>
    </recommendedName>
</protein>
<name>A0ABM8ACD3_9DEIO</name>
<keyword evidence="2" id="KW-1185">Reference proteome</keyword>
<accession>A0ABM8ACD3</accession>
<gene>
    <name evidence="1" type="ORF">DAETH_13910</name>
</gene>
<reference evidence="1" key="1">
    <citation type="submission" date="2022-07" db="EMBL/GenBank/DDBJ databases">
        <title>Complete Genome Sequence of the Radioresistant Bacterium Deinococcus aetherius ST0316, Isolated from the Air Dust collected in Lower Stratosphere above Japan.</title>
        <authorList>
            <person name="Satoh K."/>
            <person name="Hagiwara K."/>
            <person name="Katsumata K."/>
            <person name="Kubo A."/>
            <person name="Yokobori S."/>
            <person name="Yamagishi A."/>
            <person name="Oono Y."/>
            <person name="Narumi I."/>
        </authorList>
    </citation>
    <scope>NUCLEOTIDE SEQUENCE</scope>
    <source>
        <strain evidence="1">ST0316</strain>
    </source>
</reference>
<dbReference type="RefSeq" id="WP_264777189.1">
    <property type="nucleotide sequence ID" value="NZ_AP026560.1"/>
</dbReference>
<organism evidence="1 2">
    <name type="scientific">Deinococcus aetherius</name>
    <dbReference type="NCBI Taxonomy" id="200252"/>
    <lineage>
        <taxon>Bacteria</taxon>
        <taxon>Thermotogati</taxon>
        <taxon>Deinococcota</taxon>
        <taxon>Deinococci</taxon>
        <taxon>Deinococcales</taxon>
        <taxon>Deinococcaceae</taxon>
        <taxon>Deinococcus</taxon>
    </lineage>
</organism>